<comment type="subcellular location">
    <subcellularLocation>
        <location evidence="1">Cell membrane</location>
        <topology evidence="1">Multi-pass membrane protein</topology>
    </subcellularLocation>
</comment>
<dbReference type="AlphaFoldDB" id="A1RWL8"/>
<dbReference type="EMBL" id="CP000505">
    <property type="protein sequence ID" value="ABL77598.1"/>
    <property type="molecule type" value="Genomic_DNA"/>
</dbReference>
<keyword evidence="6 7" id="KW-0472">Membrane</keyword>
<dbReference type="EC" id="1.6.99.5" evidence="9"/>
<feature type="transmembrane region" description="Helical" evidence="7">
    <location>
        <begin position="38"/>
        <end position="57"/>
    </location>
</feature>
<dbReference type="GO" id="GO:0042773">
    <property type="term" value="P:ATP synthesis coupled electron transport"/>
    <property type="evidence" value="ECO:0007669"/>
    <property type="project" value="InterPro"/>
</dbReference>
<feature type="transmembrane region" description="Helical" evidence="7">
    <location>
        <begin position="178"/>
        <end position="200"/>
    </location>
</feature>
<feature type="transmembrane region" description="Helical" evidence="7">
    <location>
        <begin position="286"/>
        <end position="309"/>
    </location>
</feature>
<dbReference type="eggNOG" id="arCOG01537">
    <property type="taxonomic scope" value="Archaea"/>
</dbReference>
<dbReference type="GO" id="GO:0016491">
    <property type="term" value="F:oxidoreductase activity"/>
    <property type="evidence" value="ECO:0007669"/>
    <property type="project" value="UniProtKB-KW"/>
</dbReference>
<protein>
    <submittedName>
        <fullName evidence="9">NADH dehydrogenase (Quinone)</fullName>
        <ecNumber evidence="9">1.6.99.5</ecNumber>
    </submittedName>
</protein>
<feature type="transmembrane region" description="Helical" evidence="7">
    <location>
        <begin position="90"/>
        <end position="110"/>
    </location>
</feature>
<feature type="transmembrane region" description="Helical" evidence="7">
    <location>
        <begin position="321"/>
        <end position="340"/>
    </location>
</feature>
<keyword evidence="10" id="KW-1185">Reference proteome</keyword>
<feature type="transmembrane region" description="Helical" evidence="7">
    <location>
        <begin position="148"/>
        <end position="166"/>
    </location>
</feature>
<feature type="transmembrane region" description="Helical" evidence="7">
    <location>
        <begin position="122"/>
        <end position="142"/>
    </location>
</feature>
<dbReference type="InterPro" id="IPR001750">
    <property type="entry name" value="ND/Mrp_TM"/>
</dbReference>
<dbReference type="InterPro" id="IPR052175">
    <property type="entry name" value="ComplexI-like_HydComp"/>
</dbReference>
<dbReference type="KEGG" id="tpe:Tpen_0188"/>
<keyword evidence="4 7" id="KW-1133">Transmembrane helix</keyword>
<name>A1RWL8_THEPD</name>
<dbReference type="PANTHER" id="PTHR42682">
    <property type="entry name" value="HYDROGENASE-4 COMPONENT F"/>
    <property type="match status" value="1"/>
</dbReference>
<dbReference type="STRING" id="368408.Tpen_0188"/>
<accession>A1RWL8</accession>
<feature type="transmembrane region" description="Helical" evidence="7">
    <location>
        <begin position="6"/>
        <end position="26"/>
    </location>
</feature>
<feature type="transmembrane region" description="Helical" evidence="7">
    <location>
        <begin position="254"/>
        <end position="274"/>
    </location>
</feature>
<dbReference type="InterPro" id="IPR003918">
    <property type="entry name" value="NADH_UbQ_OxRdtase"/>
</dbReference>
<evidence type="ECO:0000256" key="5">
    <source>
        <dbReference type="ARBA" id="ARBA00023002"/>
    </source>
</evidence>
<organism evidence="9 10">
    <name type="scientific">Thermofilum pendens (strain DSM 2475 / Hrk 5)</name>
    <dbReference type="NCBI Taxonomy" id="368408"/>
    <lineage>
        <taxon>Archaea</taxon>
        <taxon>Thermoproteota</taxon>
        <taxon>Thermoprotei</taxon>
        <taxon>Thermofilales</taxon>
        <taxon>Thermofilaceae</taxon>
        <taxon>Thermofilum</taxon>
    </lineage>
</organism>
<sequence>MLQGNIFLFLGSIALYVVSIVLSLILRSKPKENIRLTYALTALASLLLMLYSLDALLSPGAPVIVEGIRVPGLQDQFGAHGFFALYVDKLSAFLLLVISFVALYSSIFSIGYSEMYAGEYSISYLTFFYALFVLSMVLVVTANDALSFYLSWELMTLSSYMLVGYEHRSEESRDAAKTYFIIAHAGGACILLSYALLYFIKGSLSFDAFREGGVPPGIASLIFLLALVGFGSKAGIVPLHAWLPQAHPAAPSNVSALLSGVMLKVAVYGLIRVVFDFLKPSGVEGGLWGCAVMIIAAFSTIIGVQFAVVQHDLKRLLAYHSIENIGIILLGVGASLILYSEGLKDVAALALTAALYHLLNHAVFKSLLFLGSGSVLKSCRTRNFELLGGLSKYLPWTSVTFLIAAMAIAGVPPLNGFASEWLTYQSLLAVVKEAAGKAPWVSLAALFSALMLGLAGALAVLCFTKVYGVTFLGPLGRVKPKGGESLTMKIGMAIPAAACIVLGVAMPYVAVFVDKASRQITGAPAPLAAPSPLSLVLESNLLRGEVSLPGLAAALVILVAAAGLALGLRRLKITRTPPWVSGVEYEPEAMKPTATAYASQVRGLFARLYGVTVKEHREYSVPPIYTRKLSYEVEMRPKIEAYAYVKVEGPPTTTQGTLARLATLLENSLYAPFAKPIAGILEARPAYKEKVTYAPLAKLALKLGLLVRKVQAGALHIYMFYILVMVVLLLVLGVVLP</sequence>
<feature type="transmembrane region" description="Helical" evidence="7">
    <location>
        <begin position="393"/>
        <end position="414"/>
    </location>
</feature>
<dbReference type="Pfam" id="PF00361">
    <property type="entry name" value="Proton_antipo_M"/>
    <property type="match status" value="1"/>
</dbReference>
<feature type="transmembrane region" description="Helical" evidence="7">
    <location>
        <begin position="490"/>
        <end position="510"/>
    </location>
</feature>
<evidence type="ECO:0000256" key="2">
    <source>
        <dbReference type="ARBA" id="ARBA00022475"/>
    </source>
</evidence>
<evidence type="ECO:0000259" key="8">
    <source>
        <dbReference type="Pfam" id="PF00361"/>
    </source>
</evidence>
<evidence type="ECO:0000256" key="4">
    <source>
        <dbReference type="ARBA" id="ARBA00022989"/>
    </source>
</evidence>
<evidence type="ECO:0000313" key="10">
    <source>
        <dbReference type="Proteomes" id="UP000000641"/>
    </source>
</evidence>
<feature type="transmembrane region" description="Helical" evidence="7">
    <location>
        <begin position="346"/>
        <end position="372"/>
    </location>
</feature>
<proteinExistence type="predicted"/>
<feature type="transmembrane region" description="Helical" evidence="7">
    <location>
        <begin position="440"/>
        <end position="469"/>
    </location>
</feature>
<dbReference type="Proteomes" id="UP000000641">
    <property type="component" value="Chromosome"/>
</dbReference>
<evidence type="ECO:0000256" key="3">
    <source>
        <dbReference type="ARBA" id="ARBA00022692"/>
    </source>
</evidence>
<evidence type="ECO:0000256" key="6">
    <source>
        <dbReference type="ARBA" id="ARBA00023136"/>
    </source>
</evidence>
<dbReference type="GO" id="GO:0008137">
    <property type="term" value="F:NADH dehydrogenase (ubiquinone) activity"/>
    <property type="evidence" value="ECO:0007669"/>
    <property type="project" value="InterPro"/>
</dbReference>
<feature type="transmembrane region" description="Helical" evidence="7">
    <location>
        <begin position="220"/>
        <end position="242"/>
    </location>
</feature>
<evidence type="ECO:0000256" key="1">
    <source>
        <dbReference type="ARBA" id="ARBA00004651"/>
    </source>
</evidence>
<gene>
    <name evidence="9" type="ordered locus">Tpen_0188</name>
</gene>
<dbReference type="PANTHER" id="PTHR42682:SF3">
    <property type="entry name" value="FORMATE HYDROGENLYASE SUBUNIT 3-RELATED"/>
    <property type="match status" value="1"/>
</dbReference>
<feature type="transmembrane region" description="Helical" evidence="7">
    <location>
        <begin position="718"/>
        <end position="736"/>
    </location>
</feature>
<dbReference type="PRINTS" id="PR01437">
    <property type="entry name" value="NUOXDRDTASE4"/>
</dbReference>
<dbReference type="EnsemblBacteria" id="ABL77598">
    <property type="protein sequence ID" value="ABL77598"/>
    <property type="gene ID" value="Tpen_0188"/>
</dbReference>
<keyword evidence="5 9" id="KW-0560">Oxidoreductase</keyword>
<dbReference type="GO" id="GO:0005886">
    <property type="term" value="C:plasma membrane"/>
    <property type="evidence" value="ECO:0007669"/>
    <property type="project" value="UniProtKB-SubCell"/>
</dbReference>
<feature type="domain" description="NADH:quinone oxidoreductase/Mrp antiporter transmembrane" evidence="8">
    <location>
        <begin position="142"/>
        <end position="430"/>
    </location>
</feature>
<reference evidence="10" key="1">
    <citation type="journal article" date="2008" name="J. Bacteriol.">
        <title>Genome sequence of Thermofilum pendens reveals an exceptional loss of biosynthetic pathways without genome reduction.</title>
        <authorList>
            <person name="Anderson I."/>
            <person name="Rodriguez J."/>
            <person name="Susanti D."/>
            <person name="Porat I."/>
            <person name="Reich C."/>
            <person name="Ulrich L.E."/>
            <person name="Elkins J.G."/>
            <person name="Mavromatis K."/>
            <person name="Lykidis A."/>
            <person name="Kim E."/>
            <person name="Thompson L.S."/>
            <person name="Nolan M."/>
            <person name="Land M."/>
            <person name="Copeland A."/>
            <person name="Lapidus A."/>
            <person name="Lucas S."/>
            <person name="Detter C."/>
            <person name="Zhulin I.B."/>
            <person name="Olsen G.J."/>
            <person name="Whitman W."/>
            <person name="Mukhopadhyay B."/>
            <person name="Bristow J."/>
            <person name="Kyrpides N."/>
        </authorList>
    </citation>
    <scope>NUCLEOTIDE SEQUENCE [LARGE SCALE GENOMIC DNA]</scope>
    <source>
        <strain evidence="10">DSM 2475 / Hrk 5</strain>
    </source>
</reference>
<dbReference type="HOGENOM" id="CLU_007100_8_1_2"/>
<keyword evidence="3 7" id="KW-0812">Transmembrane</keyword>
<evidence type="ECO:0000256" key="7">
    <source>
        <dbReference type="SAM" id="Phobius"/>
    </source>
</evidence>
<evidence type="ECO:0000313" key="9">
    <source>
        <dbReference type="EMBL" id="ABL77598.1"/>
    </source>
</evidence>
<keyword evidence="2" id="KW-1003">Cell membrane</keyword>
<feature type="transmembrane region" description="Helical" evidence="7">
    <location>
        <begin position="546"/>
        <end position="568"/>
    </location>
</feature>